<proteinExistence type="predicted"/>
<dbReference type="AlphaFoldDB" id="A0AAV7LVP4"/>
<evidence type="ECO:0000313" key="3">
    <source>
        <dbReference type="Proteomes" id="UP001066276"/>
    </source>
</evidence>
<dbReference type="Proteomes" id="UP001066276">
    <property type="component" value="Chromosome 11"/>
</dbReference>
<reference evidence="2" key="1">
    <citation type="journal article" date="2022" name="bioRxiv">
        <title>Sequencing and chromosome-scale assembly of the giantPleurodeles waltlgenome.</title>
        <authorList>
            <person name="Brown T."/>
            <person name="Elewa A."/>
            <person name="Iarovenko S."/>
            <person name="Subramanian E."/>
            <person name="Araus A.J."/>
            <person name="Petzold A."/>
            <person name="Susuki M."/>
            <person name="Suzuki K.-i.T."/>
            <person name="Hayashi T."/>
            <person name="Toyoda A."/>
            <person name="Oliveira C."/>
            <person name="Osipova E."/>
            <person name="Leigh N.D."/>
            <person name="Simon A."/>
            <person name="Yun M.H."/>
        </authorList>
    </citation>
    <scope>NUCLEOTIDE SEQUENCE</scope>
    <source>
        <strain evidence="2">20211129_DDA</strain>
        <tissue evidence="2">Liver</tissue>
    </source>
</reference>
<sequence>MQWRTSRQLMLVSPRTCETVLRKPRAPTAALGRGQRCAQRVSATREGAPDIQSPVRTEDKERGQVNQEGQDNPCH</sequence>
<gene>
    <name evidence="2" type="ORF">NDU88_007519</name>
</gene>
<dbReference type="EMBL" id="JANPWB010000015">
    <property type="protein sequence ID" value="KAJ1094444.1"/>
    <property type="molecule type" value="Genomic_DNA"/>
</dbReference>
<feature type="region of interest" description="Disordered" evidence="1">
    <location>
        <begin position="27"/>
        <end position="75"/>
    </location>
</feature>
<keyword evidence="3" id="KW-1185">Reference proteome</keyword>
<comment type="caution">
    <text evidence="2">The sequence shown here is derived from an EMBL/GenBank/DDBJ whole genome shotgun (WGS) entry which is preliminary data.</text>
</comment>
<evidence type="ECO:0000313" key="2">
    <source>
        <dbReference type="EMBL" id="KAJ1094444.1"/>
    </source>
</evidence>
<protein>
    <submittedName>
        <fullName evidence="2">Uncharacterized protein</fullName>
    </submittedName>
</protein>
<name>A0AAV7LVP4_PLEWA</name>
<evidence type="ECO:0000256" key="1">
    <source>
        <dbReference type="SAM" id="MobiDB-lite"/>
    </source>
</evidence>
<accession>A0AAV7LVP4</accession>
<feature type="compositionally biased region" description="Polar residues" evidence="1">
    <location>
        <begin position="64"/>
        <end position="75"/>
    </location>
</feature>
<organism evidence="2 3">
    <name type="scientific">Pleurodeles waltl</name>
    <name type="common">Iberian ribbed newt</name>
    <dbReference type="NCBI Taxonomy" id="8319"/>
    <lineage>
        <taxon>Eukaryota</taxon>
        <taxon>Metazoa</taxon>
        <taxon>Chordata</taxon>
        <taxon>Craniata</taxon>
        <taxon>Vertebrata</taxon>
        <taxon>Euteleostomi</taxon>
        <taxon>Amphibia</taxon>
        <taxon>Batrachia</taxon>
        <taxon>Caudata</taxon>
        <taxon>Salamandroidea</taxon>
        <taxon>Salamandridae</taxon>
        <taxon>Pleurodelinae</taxon>
        <taxon>Pleurodeles</taxon>
    </lineage>
</organism>